<accession>A0ABN8LLS4</accession>
<dbReference type="InterPro" id="IPR035983">
    <property type="entry name" value="Hect_E3_ubiquitin_ligase"/>
</dbReference>
<feature type="domain" description="HECT" evidence="4">
    <location>
        <begin position="367"/>
        <end position="694"/>
    </location>
</feature>
<gene>
    <name evidence="5" type="ORF">PEVE_00008753</name>
</gene>
<comment type="caution">
    <text evidence="5">The sequence shown here is derived from an EMBL/GenBank/DDBJ whole genome shotgun (WGS) entry which is preliminary data.</text>
</comment>
<evidence type="ECO:0000313" key="5">
    <source>
        <dbReference type="EMBL" id="CAH3014932.1"/>
    </source>
</evidence>
<feature type="compositionally biased region" description="Polar residues" evidence="3">
    <location>
        <begin position="48"/>
        <end position="57"/>
    </location>
</feature>
<sequence length="694" mass="76341">MDPNLLRECAQRLLETADFIRNRTAAVTSTTPTTTTTTSNLTNAPGTAQPQPNSATVRSEHNRLFGYRPPAPSRAPRNPRANSRGTRRSPYTNAAVGRASSTWSRSFVCIATAGQQTPPSTSERIDLSLNGLGEKKLSFPKEGNAGDVHETILAAFPALREGYEILRAGEGRSRQLLLIPMPSNGFSVGYLQSVLGQAKGYLRPLQRDIEMDTRQEGVASPEKDDESEEVSCPKVSCLNCNDLVSMGSIRQHQLTCRGGSSSSTSSGANSHERRYQGIEQYLSHDAAADEDDDEILMLHPWEDRENDLHNHCLLVTLGWLSWKAAGLSRDVQLSSVLEKLGKKLTGAPRRITVDQCDVLADILPLYKDPEFDPSRPVRVVFKDQPAVDSGGPRKEMYSLVYETLACSTVYKLFEGQAGRLMPFYNASTVFSGMMKTLGKMIAHSIVQCGIGLPVFSPVCYWYLISGDVSKALAYANLTDIRDPDAAVLTERILRAETDEELSGINEDAGFEVLRSDAGCTSKLTAENKTDIVQSILVHFVLSKKKVLLDQLREGLRTLGVLEEAIKHPLLFEKLFVRTESDLCSREVRAILDFPKQMGGSEVEAKEMLLQFIDDCSIKKLHDFLRFTTGAATLPMAGSFLDKITVTFDAVDNCIFSSTCLLTLQLPPKFESYELFKVAMEAAISSVTGPAFNVV</sequence>
<name>A0ABN8LLS4_9CNID</name>
<dbReference type="Gene3D" id="3.30.2410.10">
    <property type="entry name" value="Hect, E3 ligase catalytic domain"/>
    <property type="match status" value="1"/>
</dbReference>
<dbReference type="Pfam" id="PF00632">
    <property type="entry name" value="HECT"/>
    <property type="match status" value="1"/>
</dbReference>
<evidence type="ECO:0000256" key="2">
    <source>
        <dbReference type="PROSITE-ProRule" id="PRU00104"/>
    </source>
</evidence>
<protein>
    <recommendedName>
        <fullName evidence="4">HECT domain-containing protein</fullName>
    </recommendedName>
</protein>
<dbReference type="EMBL" id="CALNXI010000016">
    <property type="protein sequence ID" value="CAH3014932.1"/>
    <property type="molecule type" value="Genomic_DNA"/>
</dbReference>
<dbReference type="SUPFAM" id="SSF56204">
    <property type="entry name" value="Hect, E3 ligase catalytic domain"/>
    <property type="match status" value="1"/>
</dbReference>
<dbReference type="PROSITE" id="PS50237">
    <property type="entry name" value="HECT"/>
    <property type="match status" value="1"/>
</dbReference>
<evidence type="ECO:0000256" key="1">
    <source>
        <dbReference type="ARBA" id="ARBA00022786"/>
    </source>
</evidence>
<feature type="active site" description="Glycyl thioester intermediate" evidence="2">
    <location>
        <position position="659"/>
    </location>
</feature>
<dbReference type="Proteomes" id="UP001159427">
    <property type="component" value="Unassembled WGS sequence"/>
</dbReference>
<dbReference type="InterPro" id="IPR000569">
    <property type="entry name" value="HECT_dom"/>
</dbReference>
<feature type="region of interest" description="Disordered" evidence="3">
    <location>
        <begin position="28"/>
        <end position="97"/>
    </location>
</feature>
<evidence type="ECO:0000313" key="6">
    <source>
        <dbReference type="Proteomes" id="UP001159427"/>
    </source>
</evidence>
<feature type="compositionally biased region" description="Low complexity" evidence="3">
    <location>
        <begin position="74"/>
        <end position="84"/>
    </location>
</feature>
<organism evidence="5 6">
    <name type="scientific">Porites evermanni</name>
    <dbReference type="NCBI Taxonomy" id="104178"/>
    <lineage>
        <taxon>Eukaryota</taxon>
        <taxon>Metazoa</taxon>
        <taxon>Cnidaria</taxon>
        <taxon>Anthozoa</taxon>
        <taxon>Hexacorallia</taxon>
        <taxon>Scleractinia</taxon>
        <taxon>Fungiina</taxon>
        <taxon>Poritidae</taxon>
        <taxon>Porites</taxon>
    </lineage>
</organism>
<keyword evidence="6" id="KW-1185">Reference proteome</keyword>
<keyword evidence="1 2" id="KW-0833">Ubl conjugation pathway</keyword>
<dbReference type="SMART" id="SM00119">
    <property type="entry name" value="HECTc"/>
    <property type="match status" value="1"/>
</dbReference>
<proteinExistence type="predicted"/>
<feature type="compositionally biased region" description="Low complexity" evidence="3">
    <location>
        <begin position="28"/>
        <end position="47"/>
    </location>
</feature>
<evidence type="ECO:0000256" key="3">
    <source>
        <dbReference type="SAM" id="MobiDB-lite"/>
    </source>
</evidence>
<dbReference type="Gene3D" id="3.90.1750.10">
    <property type="entry name" value="Hect, E3 ligase catalytic domains"/>
    <property type="match status" value="1"/>
</dbReference>
<reference evidence="5 6" key="1">
    <citation type="submission" date="2022-05" db="EMBL/GenBank/DDBJ databases">
        <authorList>
            <consortium name="Genoscope - CEA"/>
            <person name="William W."/>
        </authorList>
    </citation>
    <scope>NUCLEOTIDE SEQUENCE [LARGE SCALE GENOMIC DNA]</scope>
</reference>
<evidence type="ECO:0000259" key="4">
    <source>
        <dbReference type="PROSITE" id="PS50237"/>
    </source>
</evidence>